<keyword evidence="2" id="KW-1185">Reference proteome</keyword>
<dbReference type="GeneID" id="30158663"/>
<dbReference type="OrthoDB" id="5426988at2759"/>
<dbReference type="SUPFAM" id="SSF52540">
    <property type="entry name" value="P-loop containing nucleoside triphosphate hydrolases"/>
    <property type="match status" value="1"/>
</dbReference>
<dbReference type="AlphaFoldDB" id="A0A1E3HBX1"/>
<organism evidence="1 2">
    <name type="scientific">Cryptococcus amylolentus CBS 6039</name>
    <dbReference type="NCBI Taxonomy" id="1295533"/>
    <lineage>
        <taxon>Eukaryota</taxon>
        <taxon>Fungi</taxon>
        <taxon>Dikarya</taxon>
        <taxon>Basidiomycota</taxon>
        <taxon>Agaricomycotina</taxon>
        <taxon>Tremellomycetes</taxon>
        <taxon>Tremellales</taxon>
        <taxon>Cryptococcaceae</taxon>
        <taxon>Cryptococcus</taxon>
    </lineage>
</organism>
<comment type="caution">
    <text evidence="1">The sequence shown here is derived from an EMBL/GenBank/DDBJ whole genome shotgun (WGS) entry which is preliminary data.</text>
</comment>
<dbReference type="Gene3D" id="3.40.50.300">
    <property type="entry name" value="P-loop containing nucleotide triphosphate hydrolases"/>
    <property type="match status" value="1"/>
</dbReference>
<dbReference type="RefSeq" id="XP_018989692.1">
    <property type="nucleotide sequence ID" value="XM_019142049.1"/>
</dbReference>
<dbReference type="EMBL" id="AWGJ01000012">
    <property type="protein sequence ID" value="ODN73830.1"/>
    <property type="molecule type" value="Genomic_DNA"/>
</dbReference>
<gene>
    <name evidence="1" type="ORF">L202_07354</name>
</gene>
<dbReference type="STRING" id="1295533.A0A1E3HBX1"/>
<proteinExistence type="predicted"/>
<evidence type="ECO:0000313" key="2">
    <source>
        <dbReference type="Proteomes" id="UP000094065"/>
    </source>
</evidence>
<dbReference type="Proteomes" id="UP000094065">
    <property type="component" value="Unassembled WGS sequence"/>
</dbReference>
<dbReference type="InterPro" id="IPR027417">
    <property type="entry name" value="P-loop_NTPase"/>
</dbReference>
<protein>
    <submittedName>
        <fullName evidence="1">Uncharacterized protein</fullName>
    </submittedName>
</protein>
<reference evidence="1 2" key="1">
    <citation type="submission" date="2016-06" db="EMBL/GenBank/DDBJ databases">
        <title>Evolution of pathogenesis and genome organization in the Tremellales.</title>
        <authorList>
            <person name="Cuomo C."/>
            <person name="Litvintseva A."/>
            <person name="Heitman J."/>
            <person name="Chen Y."/>
            <person name="Sun S."/>
            <person name="Springer D."/>
            <person name="Dromer F."/>
            <person name="Young S."/>
            <person name="Zeng Q."/>
            <person name="Chapman S."/>
            <person name="Gujja S."/>
            <person name="Saif S."/>
            <person name="Birren B."/>
        </authorList>
    </citation>
    <scope>NUCLEOTIDE SEQUENCE [LARGE SCALE GENOMIC DNA]</scope>
    <source>
        <strain evidence="1 2">CBS 6039</strain>
    </source>
</reference>
<name>A0A1E3HBX1_9TREE</name>
<evidence type="ECO:0000313" key="1">
    <source>
        <dbReference type="EMBL" id="ODN73830.1"/>
    </source>
</evidence>
<accession>A0A1E3HBX1</accession>
<sequence>MSSGAIILINGYPGVGKLSTAQRLSKILPNSKVLDTHHLKDATSSLFDQKRDVEAWNALHSGLRDAIFRSINVSGSSRSQPIYILTESIPASPAGAKDLESLLAYARDANFTLIHIILSCSTSENIHRLQSQERSFKNKLTDEGALMELRMEEEIARFGGGIMRKRVVGLGGEYEIDTEAVDPKGAAAIVGEYVMDALRRQGWFIQLNRVK</sequence>